<name>A0ABN3PG91_9MICO</name>
<evidence type="ECO:0000313" key="2">
    <source>
        <dbReference type="EMBL" id="GAA2577485.1"/>
    </source>
</evidence>
<keyword evidence="1" id="KW-1133">Transmembrane helix</keyword>
<protein>
    <submittedName>
        <fullName evidence="2">Uncharacterized protein</fullName>
    </submittedName>
</protein>
<dbReference type="EMBL" id="BAAARI010000011">
    <property type="protein sequence ID" value="GAA2577485.1"/>
    <property type="molecule type" value="Genomic_DNA"/>
</dbReference>
<evidence type="ECO:0000313" key="3">
    <source>
        <dbReference type="Proteomes" id="UP001500274"/>
    </source>
</evidence>
<dbReference type="Proteomes" id="UP001500274">
    <property type="component" value="Unassembled WGS sequence"/>
</dbReference>
<accession>A0ABN3PG91</accession>
<feature type="transmembrane region" description="Helical" evidence="1">
    <location>
        <begin position="20"/>
        <end position="46"/>
    </location>
</feature>
<reference evidence="2 3" key="1">
    <citation type="journal article" date="2019" name="Int. J. Syst. Evol. Microbiol.">
        <title>The Global Catalogue of Microorganisms (GCM) 10K type strain sequencing project: providing services to taxonomists for standard genome sequencing and annotation.</title>
        <authorList>
            <consortium name="The Broad Institute Genomics Platform"/>
            <consortium name="The Broad Institute Genome Sequencing Center for Infectious Disease"/>
            <person name="Wu L."/>
            <person name="Ma J."/>
        </authorList>
    </citation>
    <scope>NUCLEOTIDE SEQUENCE [LARGE SCALE GENOMIC DNA]</scope>
    <source>
        <strain evidence="2 3">JCM 16365</strain>
    </source>
</reference>
<gene>
    <name evidence="2" type="ORF">GCM10009862_16000</name>
</gene>
<comment type="caution">
    <text evidence="2">The sequence shown here is derived from an EMBL/GenBank/DDBJ whole genome shotgun (WGS) entry which is preliminary data.</text>
</comment>
<keyword evidence="1" id="KW-0472">Membrane</keyword>
<proteinExistence type="predicted"/>
<keyword evidence="1" id="KW-0812">Transmembrane</keyword>
<evidence type="ECO:0000256" key="1">
    <source>
        <dbReference type="SAM" id="Phobius"/>
    </source>
</evidence>
<sequence>MLRRRRSTRAKRIERERREVGLFFAHGTFPASAVCCAMCGCGARAFSREAHDTLEDFYEAHAYCEVAS</sequence>
<keyword evidence="3" id="KW-1185">Reference proteome</keyword>
<organism evidence="2 3">
    <name type="scientific">Microbacterium binotii</name>
    <dbReference type="NCBI Taxonomy" id="462710"/>
    <lineage>
        <taxon>Bacteria</taxon>
        <taxon>Bacillati</taxon>
        <taxon>Actinomycetota</taxon>
        <taxon>Actinomycetes</taxon>
        <taxon>Micrococcales</taxon>
        <taxon>Microbacteriaceae</taxon>
        <taxon>Microbacterium</taxon>
    </lineage>
</organism>